<accession>A0A9Q9AL24</accession>
<protein>
    <recommendedName>
        <fullName evidence="2">Nephrocystin 3-like N-terminal domain-containing protein</fullName>
    </recommendedName>
</protein>
<keyword evidence="4" id="KW-1185">Reference proteome</keyword>
<gene>
    <name evidence="3" type="ORF">Slin15195_G001000</name>
</gene>
<evidence type="ECO:0000256" key="1">
    <source>
        <dbReference type="ARBA" id="ARBA00022737"/>
    </source>
</evidence>
<dbReference type="EMBL" id="CP099418">
    <property type="protein sequence ID" value="USW46781.1"/>
    <property type="molecule type" value="Genomic_DNA"/>
</dbReference>
<organism evidence="3 4">
    <name type="scientific">Septoria linicola</name>
    <dbReference type="NCBI Taxonomy" id="215465"/>
    <lineage>
        <taxon>Eukaryota</taxon>
        <taxon>Fungi</taxon>
        <taxon>Dikarya</taxon>
        <taxon>Ascomycota</taxon>
        <taxon>Pezizomycotina</taxon>
        <taxon>Dothideomycetes</taxon>
        <taxon>Dothideomycetidae</taxon>
        <taxon>Mycosphaerellales</taxon>
        <taxon>Mycosphaerellaceae</taxon>
        <taxon>Septoria</taxon>
    </lineage>
</organism>
<feature type="domain" description="Nephrocystin 3-like N-terminal" evidence="2">
    <location>
        <begin position="236"/>
        <end position="326"/>
    </location>
</feature>
<reference evidence="3" key="1">
    <citation type="submission" date="2022-06" db="EMBL/GenBank/DDBJ databases">
        <title>Complete genome sequences of two strains of the flax pathogen Septoria linicola.</title>
        <authorList>
            <person name="Lapalu N."/>
            <person name="Simon A."/>
            <person name="Demenou B."/>
            <person name="Paumier D."/>
            <person name="Guillot M.-P."/>
            <person name="Gout L."/>
            <person name="Valade R."/>
        </authorList>
    </citation>
    <scope>NUCLEOTIDE SEQUENCE</scope>
    <source>
        <strain evidence="3">SE15195</strain>
    </source>
</reference>
<sequence length="328" mass="36229">MKAHQAQSLSDFVNLSVQLLSIVRKRRYQATSSGLHKAVELHGAFDDILKKLEGIEQSLGTQASPAVIQQVQNIVRDVLLRLDLLQAPPMSLNHLGENELLARVWSDESLIRLESCLPMVQSVVQSDTTTSFNVGIRRLWTGSGQFERHLSPTDADSPMTELLGSSAVAEDPTLTDEVNKTLADPDKTELIQGAYLQGLKFAAMNDREEEVTDAHERTLEWILDESTTSDSAPLISEADNFVPWLSGDSAAHMYWVNGKAGSGKSTLMRFLASHDKTARYLSSWAAGLPLTVARFFFWTSGTALQRSQNGLLRALLFEILDHDPSLIP</sequence>
<dbReference type="AlphaFoldDB" id="A0A9Q9AL24"/>
<dbReference type="InterPro" id="IPR056884">
    <property type="entry name" value="NPHP3-like_N"/>
</dbReference>
<name>A0A9Q9AL24_9PEZI</name>
<keyword evidence="1" id="KW-0677">Repeat</keyword>
<dbReference type="Proteomes" id="UP001056384">
    <property type="component" value="Chromosome 1"/>
</dbReference>
<evidence type="ECO:0000313" key="4">
    <source>
        <dbReference type="Proteomes" id="UP001056384"/>
    </source>
</evidence>
<evidence type="ECO:0000259" key="2">
    <source>
        <dbReference type="Pfam" id="PF24883"/>
    </source>
</evidence>
<dbReference type="PANTHER" id="PTHR10039">
    <property type="entry name" value="AMELOGENIN"/>
    <property type="match status" value="1"/>
</dbReference>
<evidence type="ECO:0000313" key="3">
    <source>
        <dbReference type="EMBL" id="USW46781.1"/>
    </source>
</evidence>
<dbReference type="PANTHER" id="PTHR10039:SF5">
    <property type="entry name" value="NACHT DOMAIN-CONTAINING PROTEIN"/>
    <property type="match status" value="1"/>
</dbReference>
<dbReference type="Pfam" id="PF24883">
    <property type="entry name" value="NPHP3_N"/>
    <property type="match status" value="1"/>
</dbReference>
<proteinExistence type="predicted"/>